<comment type="caution">
    <text evidence="4">The sequence shown here is derived from an EMBL/GenBank/DDBJ whole genome shotgun (WGS) entry which is preliminary data.</text>
</comment>
<dbReference type="Gene3D" id="3.40.50.1000">
    <property type="entry name" value="HAD superfamily/HAD-like"/>
    <property type="match status" value="1"/>
</dbReference>
<feature type="compositionally biased region" description="Polar residues" evidence="2">
    <location>
        <begin position="212"/>
        <end position="222"/>
    </location>
</feature>
<evidence type="ECO:0000259" key="3">
    <source>
        <dbReference type="PROSITE" id="PS50969"/>
    </source>
</evidence>
<dbReference type="OrthoDB" id="1711508at2759"/>
<comment type="subcellular location">
    <subcellularLocation>
        <location evidence="1">Mitochondrion inner membrane</location>
        <topology evidence="1">Single-pass membrane protein</topology>
    </subcellularLocation>
</comment>
<dbReference type="PROSITE" id="PS50969">
    <property type="entry name" value="FCP1"/>
    <property type="match status" value="1"/>
</dbReference>
<sequence length="489" mass="55120">MSRFPPLPSDKLQPDQLETHNEQTAIAQQAFGPSGDLFQWADSTGALLGPFPFALSSPEAGGAMIRQALILGKLPLPADAKEIAILVCGVRFGAAYELYAHSAVAAKAGLSETQIGQIKATRKPEGLNEECSVAYDVADYLANKKGALPGHLAMMEDLTKRMSRLLQQPNLPKKQPLPYDSTAASFKPTHSKKPWTKQLSDAQDGPKLPTRSKPTTRSNTRNGKGMTRKDPRLSLIPRPPRMTGYNVKASMSAKHIGRPVPLLIVLDLNGTLLSRHPKNRQHVKLRPHLDKFLEYLFNRHKVVIWSSATPESVTAMLSKIFFPEGDAVKSRANNDDLMEWYNRIVAMWNRKHLDLGDLYWQNPQVYKQLSRLWADPNIQSTCFGGQWDQFNTLLIDDSLEKAASEPHNLVQIREMVWNEDDQGVEVLAQVAKYISKASNYQNVSAFVKENPFKHDPVPRDENTWAWMEQNMSDFMMHDNLDPDRRHLKQ</sequence>
<dbReference type="GO" id="GO:0005744">
    <property type="term" value="C:TIM23 mitochondrial import inner membrane translocase complex"/>
    <property type="evidence" value="ECO:0007669"/>
    <property type="project" value="UniProtKB-UniRule"/>
</dbReference>
<dbReference type="PANTHER" id="PTHR12210">
    <property type="entry name" value="DULLARD PROTEIN PHOSPHATASE"/>
    <property type="match status" value="1"/>
</dbReference>
<keyword evidence="1" id="KW-0811">Translocation</keyword>
<keyword evidence="1" id="KW-0496">Mitochondrion</keyword>
<comment type="subunit">
    <text evidence="1">Component of the TIM23 complex.</text>
</comment>
<keyword evidence="1" id="KW-0809">Transit peptide</keyword>
<dbReference type="AlphaFoldDB" id="A0A1V8SK96"/>
<accession>A0A1V8SK96</accession>
<feature type="region of interest" description="Disordered" evidence="2">
    <location>
        <begin position="169"/>
        <end position="243"/>
    </location>
</feature>
<keyword evidence="1" id="KW-0813">Transport</keyword>
<evidence type="ECO:0000313" key="4">
    <source>
        <dbReference type="EMBL" id="OQN99562.1"/>
    </source>
</evidence>
<dbReference type="SUPFAM" id="SSF69118">
    <property type="entry name" value="AhpD-like"/>
    <property type="match status" value="1"/>
</dbReference>
<keyword evidence="5" id="KW-1185">Reference proteome</keyword>
<feature type="domain" description="FCP1 homology" evidence="3">
    <location>
        <begin position="257"/>
        <end position="437"/>
    </location>
</feature>
<dbReference type="EMBL" id="NAJO01000039">
    <property type="protein sequence ID" value="OQN99562.1"/>
    <property type="molecule type" value="Genomic_DNA"/>
</dbReference>
<dbReference type="InterPro" id="IPR004274">
    <property type="entry name" value="FCP1_dom"/>
</dbReference>
<keyword evidence="1" id="KW-0653">Protein transport</keyword>
<protein>
    <recommendedName>
        <fullName evidence="1">Mitochondrial import inner membrane translocase subunit TIM50</fullName>
    </recommendedName>
</protein>
<name>A0A1V8SK96_9PEZI</name>
<dbReference type="SMART" id="SM00577">
    <property type="entry name" value="CPDc"/>
    <property type="match status" value="1"/>
</dbReference>
<gene>
    <name evidence="4" type="ORF">B0A48_14704</name>
</gene>
<reference evidence="5" key="1">
    <citation type="submission" date="2017-03" db="EMBL/GenBank/DDBJ databases">
        <title>Genomes of endolithic fungi from Antarctica.</title>
        <authorList>
            <person name="Coleine C."/>
            <person name="Masonjones S."/>
            <person name="Stajich J.E."/>
        </authorList>
    </citation>
    <scope>NUCLEOTIDE SEQUENCE [LARGE SCALE GENOMIC DNA]</scope>
    <source>
        <strain evidence="5">CCFEE 5527</strain>
    </source>
</reference>
<evidence type="ECO:0000313" key="5">
    <source>
        <dbReference type="Proteomes" id="UP000192596"/>
    </source>
</evidence>
<dbReference type="InterPro" id="IPR036412">
    <property type="entry name" value="HAD-like_sf"/>
</dbReference>
<dbReference type="Pfam" id="PF03031">
    <property type="entry name" value="NIF"/>
    <property type="match status" value="1"/>
</dbReference>
<dbReference type="Proteomes" id="UP000192596">
    <property type="component" value="Unassembled WGS sequence"/>
</dbReference>
<evidence type="ECO:0000256" key="2">
    <source>
        <dbReference type="SAM" id="MobiDB-lite"/>
    </source>
</evidence>
<dbReference type="Gene3D" id="1.20.1290.10">
    <property type="entry name" value="AhpD-like"/>
    <property type="match status" value="1"/>
</dbReference>
<comment type="similarity">
    <text evidence="1">Belongs to the TIM50 family.</text>
</comment>
<proteinExistence type="inferred from homology"/>
<comment type="function">
    <text evidence="1">Essential component of the TIM23 complex, a complex that mediates the translocation of transit peptide-containing proteins across the mitochondrial inner membrane.</text>
</comment>
<organism evidence="4 5">
    <name type="scientific">Cryoendolithus antarcticus</name>
    <dbReference type="NCBI Taxonomy" id="1507870"/>
    <lineage>
        <taxon>Eukaryota</taxon>
        <taxon>Fungi</taxon>
        <taxon>Dikarya</taxon>
        <taxon>Ascomycota</taxon>
        <taxon>Pezizomycotina</taxon>
        <taxon>Dothideomycetes</taxon>
        <taxon>Dothideomycetidae</taxon>
        <taxon>Cladosporiales</taxon>
        <taxon>Cladosporiaceae</taxon>
        <taxon>Cryoendolithus</taxon>
    </lineage>
</organism>
<dbReference type="InterPro" id="IPR023214">
    <property type="entry name" value="HAD_sf"/>
</dbReference>
<dbReference type="STRING" id="1507870.A0A1V8SK96"/>
<dbReference type="InterPro" id="IPR029032">
    <property type="entry name" value="AhpD-like"/>
</dbReference>
<evidence type="ECO:0000256" key="1">
    <source>
        <dbReference type="RuleBase" id="RU365079"/>
    </source>
</evidence>
<feature type="compositionally biased region" description="Low complexity" evidence="2">
    <location>
        <begin position="169"/>
        <end position="178"/>
    </location>
</feature>
<dbReference type="GO" id="GO:0015031">
    <property type="term" value="P:protein transport"/>
    <property type="evidence" value="ECO:0007669"/>
    <property type="project" value="UniProtKB-KW"/>
</dbReference>
<dbReference type="InParanoid" id="A0A1V8SK96"/>
<dbReference type="SUPFAM" id="SSF56784">
    <property type="entry name" value="HAD-like"/>
    <property type="match status" value="1"/>
</dbReference>
<dbReference type="InterPro" id="IPR050365">
    <property type="entry name" value="TIM50"/>
</dbReference>